<comment type="catalytic activity">
    <reaction evidence="6 9 10">
        <text>4-methyl-5-(2-phosphooxyethyl)-thiazole + 4-amino-2-methyl-5-(diphosphooxymethyl)pyrimidine + H(+) = thiamine phosphate + diphosphate</text>
        <dbReference type="Rhea" id="RHEA:22328"/>
        <dbReference type="ChEBI" id="CHEBI:15378"/>
        <dbReference type="ChEBI" id="CHEBI:33019"/>
        <dbReference type="ChEBI" id="CHEBI:37575"/>
        <dbReference type="ChEBI" id="CHEBI:57841"/>
        <dbReference type="ChEBI" id="CHEBI:58296"/>
        <dbReference type="EC" id="2.5.1.3"/>
    </reaction>
</comment>
<evidence type="ECO:0000256" key="2">
    <source>
        <dbReference type="ARBA" id="ARBA00022679"/>
    </source>
</evidence>
<dbReference type="SUPFAM" id="SSF51391">
    <property type="entry name" value="Thiamin phosphate synthase"/>
    <property type="match status" value="1"/>
</dbReference>
<dbReference type="InterPro" id="IPR022998">
    <property type="entry name" value="ThiamineP_synth_TenI"/>
</dbReference>
<feature type="binding site" evidence="9">
    <location>
        <begin position="186"/>
        <end position="187"/>
    </location>
    <ligand>
        <name>2-[(2R,5Z)-2-carboxy-4-methylthiazol-5(2H)-ylidene]ethyl phosphate</name>
        <dbReference type="ChEBI" id="CHEBI:62899"/>
    </ligand>
</feature>
<dbReference type="InterPro" id="IPR034291">
    <property type="entry name" value="TMP_synthase"/>
</dbReference>
<dbReference type="InterPro" id="IPR013785">
    <property type="entry name" value="Aldolase_TIM"/>
</dbReference>
<dbReference type="Gene3D" id="3.20.20.70">
    <property type="entry name" value="Aldolase class I"/>
    <property type="match status" value="1"/>
</dbReference>
<comment type="caution">
    <text evidence="13">The sequence shown here is derived from an EMBL/GenBank/DDBJ whole genome shotgun (WGS) entry which is preliminary data.</text>
</comment>
<gene>
    <name evidence="9 13" type="primary">thiE</name>
    <name evidence="13" type="ORF">NK125_12855</name>
</gene>
<evidence type="ECO:0000259" key="12">
    <source>
        <dbReference type="Pfam" id="PF02581"/>
    </source>
</evidence>
<evidence type="ECO:0000256" key="6">
    <source>
        <dbReference type="ARBA" id="ARBA00047334"/>
    </source>
</evidence>
<comment type="pathway">
    <text evidence="1 9 11">Cofactor biosynthesis; thiamine diphosphate biosynthesis; thiamine phosphate from 4-amino-2-methyl-5-diphosphomethylpyrimidine and 4-methyl-5-(2-phosphoethyl)-thiazole: step 1/1.</text>
</comment>
<dbReference type="Pfam" id="PF02581">
    <property type="entry name" value="TMP-TENI"/>
    <property type="match status" value="1"/>
</dbReference>
<evidence type="ECO:0000256" key="4">
    <source>
        <dbReference type="ARBA" id="ARBA00022842"/>
    </source>
</evidence>
<feature type="binding site" evidence="9">
    <location>
        <begin position="136"/>
        <end position="138"/>
    </location>
    <ligand>
        <name>2-[(2R,5Z)-2-carboxy-4-methylthiazol-5(2H)-ylidene]ethyl phosphate</name>
        <dbReference type="ChEBI" id="CHEBI:62899"/>
    </ligand>
</feature>
<protein>
    <recommendedName>
        <fullName evidence="9">Thiamine-phosphate synthase</fullName>
        <shortName evidence="9">TP synthase</shortName>
        <shortName evidence="9">TPS</shortName>
        <ecNumber evidence="9">2.5.1.3</ecNumber>
    </recommendedName>
    <alternativeName>
        <fullName evidence="9">Thiamine-phosphate pyrophosphorylase</fullName>
        <shortName evidence="9">TMP pyrophosphorylase</shortName>
        <shortName evidence="9">TMP-PPase</shortName>
    </alternativeName>
</protein>
<evidence type="ECO:0000256" key="1">
    <source>
        <dbReference type="ARBA" id="ARBA00005165"/>
    </source>
</evidence>
<keyword evidence="2 9" id="KW-0808">Transferase</keyword>
<keyword evidence="14" id="KW-1185">Reference proteome</keyword>
<feature type="binding site" evidence="9">
    <location>
        <position position="71"/>
    </location>
    <ligand>
        <name>4-amino-2-methyl-5-(diphosphooxymethyl)pyrimidine</name>
        <dbReference type="ChEBI" id="CHEBI:57841"/>
    </ligand>
</feature>
<dbReference type="InterPro" id="IPR036206">
    <property type="entry name" value="ThiamineP_synth_sf"/>
</dbReference>
<keyword evidence="4 9" id="KW-0460">Magnesium</keyword>
<comment type="catalytic activity">
    <reaction evidence="7 9 10">
        <text>2-(2-carboxy-4-methylthiazol-5-yl)ethyl phosphate + 4-amino-2-methyl-5-(diphosphooxymethyl)pyrimidine + 2 H(+) = thiamine phosphate + CO2 + diphosphate</text>
        <dbReference type="Rhea" id="RHEA:47848"/>
        <dbReference type="ChEBI" id="CHEBI:15378"/>
        <dbReference type="ChEBI" id="CHEBI:16526"/>
        <dbReference type="ChEBI" id="CHEBI:33019"/>
        <dbReference type="ChEBI" id="CHEBI:37575"/>
        <dbReference type="ChEBI" id="CHEBI:57841"/>
        <dbReference type="ChEBI" id="CHEBI:62890"/>
        <dbReference type="EC" id="2.5.1.3"/>
    </reaction>
</comment>
<organism evidence="13 14">
    <name type="scientific">Aequitasia blattaphilus</name>
    <dbReference type="NCBI Taxonomy" id="2949332"/>
    <lineage>
        <taxon>Bacteria</taxon>
        <taxon>Bacillati</taxon>
        <taxon>Bacillota</taxon>
        <taxon>Clostridia</taxon>
        <taxon>Lachnospirales</taxon>
        <taxon>Lachnospiraceae</taxon>
        <taxon>Aequitasia</taxon>
    </lineage>
</organism>
<evidence type="ECO:0000256" key="5">
    <source>
        <dbReference type="ARBA" id="ARBA00022977"/>
    </source>
</evidence>
<dbReference type="Proteomes" id="UP001523566">
    <property type="component" value="Unassembled WGS sequence"/>
</dbReference>
<feature type="binding site" evidence="9">
    <location>
        <position position="139"/>
    </location>
    <ligand>
        <name>4-amino-2-methyl-5-(diphosphooxymethyl)pyrimidine</name>
        <dbReference type="ChEBI" id="CHEBI:57841"/>
    </ligand>
</feature>
<dbReference type="EMBL" id="JAMZFW010000022">
    <property type="protein sequence ID" value="MCP1103294.1"/>
    <property type="molecule type" value="Genomic_DNA"/>
</dbReference>
<proteinExistence type="inferred from homology"/>
<dbReference type="NCBIfam" id="TIGR00693">
    <property type="entry name" value="thiE"/>
    <property type="match status" value="1"/>
</dbReference>
<evidence type="ECO:0000256" key="7">
    <source>
        <dbReference type="ARBA" id="ARBA00047851"/>
    </source>
</evidence>
<feature type="binding site" evidence="9">
    <location>
        <position position="91"/>
    </location>
    <ligand>
        <name>Mg(2+)</name>
        <dbReference type="ChEBI" id="CHEBI:18420"/>
    </ligand>
</feature>
<dbReference type="RefSeq" id="WP_262067067.1">
    <property type="nucleotide sequence ID" value="NZ_JAMXOD010000022.1"/>
</dbReference>
<keyword evidence="3 9" id="KW-0479">Metal-binding</keyword>
<evidence type="ECO:0000313" key="14">
    <source>
        <dbReference type="Proteomes" id="UP001523566"/>
    </source>
</evidence>
<evidence type="ECO:0000256" key="3">
    <source>
        <dbReference type="ARBA" id="ARBA00022723"/>
    </source>
</evidence>
<evidence type="ECO:0000256" key="10">
    <source>
        <dbReference type="RuleBase" id="RU003826"/>
    </source>
</evidence>
<keyword evidence="5 9" id="KW-0784">Thiamine biosynthesis</keyword>
<evidence type="ECO:0000313" key="13">
    <source>
        <dbReference type="EMBL" id="MCP1103294.1"/>
    </source>
</evidence>
<comment type="cofactor">
    <cofactor evidence="9">
        <name>Mg(2+)</name>
        <dbReference type="ChEBI" id="CHEBI:18420"/>
    </cofactor>
    <text evidence="9">Binds 1 Mg(2+) ion per subunit.</text>
</comment>
<dbReference type="CDD" id="cd00564">
    <property type="entry name" value="TMP_TenI"/>
    <property type="match status" value="1"/>
</dbReference>
<feature type="binding site" evidence="9">
    <location>
        <position position="72"/>
    </location>
    <ligand>
        <name>Mg(2+)</name>
        <dbReference type="ChEBI" id="CHEBI:18420"/>
    </ligand>
</feature>
<feature type="binding site" evidence="9">
    <location>
        <position position="110"/>
    </location>
    <ligand>
        <name>4-amino-2-methyl-5-(diphosphooxymethyl)pyrimidine</name>
        <dbReference type="ChEBI" id="CHEBI:57841"/>
    </ligand>
</feature>
<accession>A0ABT1EBT4</accession>
<feature type="domain" description="Thiamine phosphate synthase/TenI" evidence="12">
    <location>
        <begin position="9"/>
        <end position="189"/>
    </location>
</feature>
<dbReference type="GO" id="GO:0004789">
    <property type="term" value="F:thiamine-phosphate diphosphorylase activity"/>
    <property type="evidence" value="ECO:0007669"/>
    <property type="project" value="UniProtKB-EC"/>
</dbReference>
<dbReference type="HAMAP" id="MF_00097">
    <property type="entry name" value="TMP_synthase"/>
    <property type="match status" value="1"/>
</dbReference>
<name>A0ABT1EBT4_9FIRM</name>
<feature type="binding site" evidence="9">
    <location>
        <begin position="39"/>
        <end position="43"/>
    </location>
    <ligand>
        <name>4-amino-2-methyl-5-(diphosphooxymethyl)pyrimidine</name>
        <dbReference type="ChEBI" id="CHEBI:57841"/>
    </ligand>
</feature>
<dbReference type="PANTHER" id="PTHR20857:SF23">
    <property type="entry name" value="THIAMINE BIOSYNTHETIC BIFUNCTIONAL ENZYME"/>
    <property type="match status" value="1"/>
</dbReference>
<comment type="catalytic activity">
    <reaction evidence="8 9 10">
        <text>2-[(2R,5Z)-2-carboxy-4-methylthiazol-5(2H)-ylidene]ethyl phosphate + 4-amino-2-methyl-5-(diphosphooxymethyl)pyrimidine + 2 H(+) = thiamine phosphate + CO2 + diphosphate</text>
        <dbReference type="Rhea" id="RHEA:47844"/>
        <dbReference type="ChEBI" id="CHEBI:15378"/>
        <dbReference type="ChEBI" id="CHEBI:16526"/>
        <dbReference type="ChEBI" id="CHEBI:33019"/>
        <dbReference type="ChEBI" id="CHEBI:37575"/>
        <dbReference type="ChEBI" id="CHEBI:57841"/>
        <dbReference type="ChEBI" id="CHEBI:62899"/>
        <dbReference type="EC" id="2.5.1.3"/>
    </reaction>
</comment>
<evidence type="ECO:0000256" key="8">
    <source>
        <dbReference type="ARBA" id="ARBA00047883"/>
    </source>
</evidence>
<sequence length="215" mass="23426">MKTKIDYSLYLVTDSELMSTDTVEESVELAIKGGVTLVQLREKNSDSRTFYEMALRVRKITDKYHIPLIINDRLDIALAVKADGIHVGQEDLPADIIRKIVGPDMIIGVSAGNLTDARKALEDGADYLGVGAMYATNTKTDADVTTLDELALIRQEIPLPIVVIGGINEHTIQTFFGTGINGAAVVSAIVAKKDVTAAAKELKQLIRDPRDSIRF</sequence>
<comment type="function">
    <text evidence="9">Condenses 4-methyl-5-(beta-hydroxyethyl)thiazole monophosphate (THZ-P) and 2-methyl-4-amino-5-hydroxymethyl pyrimidine pyrophosphate (HMP-PP) to form thiamine monophosphate (TMP).</text>
</comment>
<comment type="similarity">
    <text evidence="9 10">Belongs to the thiamine-phosphate synthase family.</text>
</comment>
<evidence type="ECO:0000256" key="9">
    <source>
        <dbReference type="HAMAP-Rule" id="MF_00097"/>
    </source>
</evidence>
<feature type="binding site" evidence="9">
    <location>
        <position position="166"/>
    </location>
    <ligand>
        <name>2-[(2R,5Z)-2-carboxy-4-methylthiazol-5(2H)-ylidene]ethyl phosphate</name>
        <dbReference type="ChEBI" id="CHEBI:62899"/>
    </ligand>
</feature>
<dbReference type="EC" id="2.5.1.3" evidence="9"/>
<evidence type="ECO:0000256" key="11">
    <source>
        <dbReference type="RuleBase" id="RU004253"/>
    </source>
</evidence>
<dbReference type="PANTHER" id="PTHR20857">
    <property type="entry name" value="THIAMINE-PHOSPHATE PYROPHOSPHORYLASE"/>
    <property type="match status" value="1"/>
</dbReference>
<reference evidence="13 14" key="1">
    <citation type="journal article" date="2022" name="Genome Biol. Evol.">
        <title>Host diet, physiology and behaviors set the stage for Lachnospiraceae cladogenesis.</title>
        <authorList>
            <person name="Vera-Ponce De Leon A."/>
            <person name="Schneider M."/>
            <person name="Jahnes B.C."/>
            <person name="Sadowski V."/>
            <person name="Camuy-Velez L.A."/>
            <person name="Duan J."/>
            <person name="Sabree Z.L."/>
        </authorList>
    </citation>
    <scope>NUCLEOTIDE SEQUENCE [LARGE SCALE GENOMIC DNA]</scope>
    <source>
        <strain evidence="13 14">PAL113</strain>
    </source>
</reference>